<dbReference type="InterPro" id="IPR036069">
    <property type="entry name" value="DUF34/NIF3_sf"/>
</dbReference>
<dbReference type="InterPro" id="IPR002678">
    <property type="entry name" value="DUF34/NIF3"/>
</dbReference>
<evidence type="ECO:0000256" key="3">
    <source>
        <dbReference type="ARBA" id="ARBA00022723"/>
    </source>
</evidence>
<keyword evidence="5" id="KW-1185">Reference proteome</keyword>
<dbReference type="RefSeq" id="WP_210060115.1">
    <property type="nucleotide sequence ID" value="NZ_JAGGLJ010000002.1"/>
</dbReference>
<dbReference type="Gene3D" id="3.40.1390.30">
    <property type="entry name" value="NIF3 (NGG1p interacting factor 3)-like"/>
    <property type="match status" value="2"/>
</dbReference>
<gene>
    <name evidence="4" type="ORF">J2Z71_000323</name>
</gene>
<dbReference type="EMBL" id="JAGGLJ010000002">
    <property type="protein sequence ID" value="MBP2024807.1"/>
    <property type="molecule type" value="Genomic_DNA"/>
</dbReference>
<accession>A0ABS4KAL7</accession>
<dbReference type="Proteomes" id="UP001519306">
    <property type="component" value="Unassembled WGS sequence"/>
</dbReference>
<protein>
    <recommendedName>
        <fullName evidence="2">GTP cyclohydrolase 1 type 2 homolog</fullName>
    </recommendedName>
</protein>
<sequence length="263" mass="29803">MNYKVSEIVDFMNDWAKPSYQESWDNSGSQILLNEKTDSVVISLDLTDEIINRAIEENSKLIITHHPMFFSGIKSIDENSYMGKNIIKAIKNNISIYSAHTSLDIAEDGVNDCLCKLLGLKDVRGLLKTEEGYYMGKVGQLEEMQYISLRELSEFLIDSLKYDGIKVYGKNREYIKRIAICGGSGASLIDDAIENNADVYITGDIKHHDAQYAYENELSIIDISHYHGEKLIIDQIAKKLKENFEISTIPVDINAFELSIENL</sequence>
<dbReference type="NCBIfam" id="TIGR00486">
    <property type="entry name" value="YbgI_SA1388"/>
    <property type="match status" value="1"/>
</dbReference>
<keyword evidence="3" id="KW-0479">Metal-binding</keyword>
<comment type="similarity">
    <text evidence="1">Belongs to the GTP cyclohydrolase I type 2/NIF3 family.</text>
</comment>
<comment type="caution">
    <text evidence="4">The sequence shown here is derived from an EMBL/GenBank/DDBJ whole genome shotgun (WGS) entry which is preliminary data.</text>
</comment>
<name>A0ABS4KAL7_9FIRM</name>
<evidence type="ECO:0000313" key="4">
    <source>
        <dbReference type="EMBL" id="MBP2024807.1"/>
    </source>
</evidence>
<dbReference type="PANTHER" id="PTHR13799:SF14">
    <property type="entry name" value="GTP CYCLOHYDROLASE 1 TYPE 2 HOMOLOG"/>
    <property type="match status" value="1"/>
</dbReference>
<proteinExistence type="inferred from homology"/>
<evidence type="ECO:0000256" key="1">
    <source>
        <dbReference type="ARBA" id="ARBA00006964"/>
    </source>
</evidence>
<reference evidence="4 5" key="1">
    <citation type="submission" date="2021-03" db="EMBL/GenBank/DDBJ databases">
        <title>Genomic Encyclopedia of Type Strains, Phase IV (KMG-IV): sequencing the most valuable type-strain genomes for metagenomic binning, comparative biology and taxonomic classification.</title>
        <authorList>
            <person name="Goeker M."/>
        </authorList>
    </citation>
    <scope>NUCLEOTIDE SEQUENCE [LARGE SCALE GENOMIC DNA]</scope>
    <source>
        <strain evidence="4 5">DSM 27563</strain>
    </source>
</reference>
<organism evidence="4 5">
    <name type="scientific">Peptoniphilus stercorisuis</name>
    <dbReference type="NCBI Taxonomy" id="1436965"/>
    <lineage>
        <taxon>Bacteria</taxon>
        <taxon>Bacillati</taxon>
        <taxon>Bacillota</taxon>
        <taxon>Tissierellia</taxon>
        <taxon>Tissierellales</taxon>
        <taxon>Peptoniphilaceae</taxon>
        <taxon>Peptoniphilus</taxon>
    </lineage>
</organism>
<dbReference type="SUPFAM" id="SSF102705">
    <property type="entry name" value="NIF3 (NGG1p interacting factor 3)-like"/>
    <property type="match status" value="1"/>
</dbReference>
<dbReference type="Pfam" id="PF01784">
    <property type="entry name" value="DUF34_NIF3"/>
    <property type="match status" value="1"/>
</dbReference>
<evidence type="ECO:0000313" key="5">
    <source>
        <dbReference type="Proteomes" id="UP001519306"/>
    </source>
</evidence>
<evidence type="ECO:0000256" key="2">
    <source>
        <dbReference type="ARBA" id="ARBA00022112"/>
    </source>
</evidence>
<dbReference type="PANTHER" id="PTHR13799">
    <property type="entry name" value="NGG1 INTERACTING FACTOR 3"/>
    <property type="match status" value="1"/>
</dbReference>